<evidence type="ECO:0000256" key="6">
    <source>
        <dbReference type="ARBA" id="ARBA00022989"/>
    </source>
</evidence>
<dbReference type="Gene3D" id="1.20.1250.20">
    <property type="entry name" value="MFS general substrate transporter like domains"/>
    <property type="match status" value="2"/>
</dbReference>
<dbReference type="PANTHER" id="PTHR43184">
    <property type="entry name" value="MAJOR FACILITATOR SUPERFAMILY TRANSPORTER 16, ISOFORM B"/>
    <property type="match status" value="1"/>
</dbReference>
<feature type="transmembrane region" description="Helical" evidence="8">
    <location>
        <begin position="106"/>
        <end position="130"/>
    </location>
</feature>
<accession>A0A1R2AT82</accession>
<keyword evidence="5 8" id="KW-0812">Transmembrane</keyword>
<reference evidence="10 11" key="1">
    <citation type="submission" date="2016-11" db="EMBL/GenBank/DDBJ databases">
        <title>The macronuclear genome of Stentor coeruleus: a giant cell with tiny introns.</title>
        <authorList>
            <person name="Slabodnick M."/>
            <person name="Ruby J.G."/>
            <person name="Reiff S.B."/>
            <person name="Swart E.C."/>
            <person name="Gosai S."/>
            <person name="Prabakaran S."/>
            <person name="Witkowska E."/>
            <person name="Larue G.E."/>
            <person name="Fisher S."/>
            <person name="Freeman R.M."/>
            <person name="Gunawardena J."/>
            <person name="Chu W."/>
            <person name="Stover N.A."/>
            <person name="Gregory B.D."/>
            <person name="Nowacki M."/>
            <person name="Derisi J."/>
            <person name="Roy S.W."/>
            <person name="Marshall W.F."/>
            <person name="Sood P."/>
        </authorList>
    </citation>
    <scope>NUCLEOTIDE SEQUENCE [LARGE SCALE GENOMIC DNA]</scope>
    <source>
        <strain evidence="10">WM001</strain>
    </source>
</reference>
<feature type="domain" description="Major facilitator superfamily (MFS) profile" evidence="9">
    <location>
        <begin position="1"/>
        <end position="412"/>
    </location>
</feature>
<comment type="subcellular location">
    <subcellularLocation>
        <location evidence="1">Membrane</location>
        <topology evidence="1">Multi-pass membrane protein</topology>
    </subcellularLocation>
</comment>
<keyword evidence="3" id="KW-0813">Transport</keyword>
<dbReference type="InterPro" id="IPR036259">
    <property type="entry name" value="MFS_trans_sf"/>
</dbReference>
<feature type="transmembrane region" description="Helical" evidence="8">
    <location>
        <begin position="315"/>
        <end position="335"/>
    </location>
</feature>
<feature type="transmembrane region" description="Helical" evidence="8">
    <location>
        <begin position="383"/>
        <end position="406"/>
    </location>
</feature>
<name>A0A1R2AT82_9CILI</name>
<comment type="similarity">
    <text evidence="2">Belongs to the major facilitator superfamily. Organophosphate:Pi antiporter (OPA) (TC 2.A.1.4) family.</text>
</comment>
<dbReference type="InterPro" id="IPR020846">
    <property type="entry name" value="MFS_dom"/>
</dbReference>
<evidence type="ECO:0000259" key="9">
    <source>
        <dbReference type="PROSITE" id="PS50850"/>
    </source>
</evidence>
<feature type="transmembrane region" description="Helical" evidence="8">
    <location>
        <begin position="46"/>
        <end position="65"/>
    </location>
</feature>
<evidence type="ECO:0000256" key="1">
    <source>
        <dbReference type="ARBA" id="ARBA00004141"/>
    </source>
</evidence>
<dbReference type="EMBL" id="MPUH01001466">
    <property type="protein sequence ID" value="OMJ67610.1"/>
    <property type="molecule type" value="Genomic_DNA"/>
</dbReference>
<sequence length="415" mass="45858">MLGNSISTTQAKVFFLTFMCMVAAHASREAWYMIKPDLQLYMGFDSTYLGAIDTTFLFLYSMGYYSSGILADKFKPTSILAIGMSIGMVALWLVSIFGILQCTEKLPYLIFWALEGPAQGCILTTSAAVMGNWFPSSIRGKIMGIWGSNASVGNIFGEWIAAFVLETMHLPWQAVMLVVATFLGCAGISTRLSIEDKPHHINIDPLRPKPPSLSFWAAWKVQGVLLCALCYGCVKLLNYGFLMWLPFYLQNSYGMSFTKIGFLATLYDIGAITGSVMAGFLSDKFRFRSAIVEIMLVLSIPVVMMFRVIDSEMMWFYYILSPCAGYMIGGSANIISTAIAADLSIDNTTKESRATIIGIINGTGSLGAASGQIFIGWLQTFSWSYVFLFLVLVAAFATVAMLPIVYQEWQKRKTE</sequence>
<evidence type="ECO:0000256" key="2">
    <source>
        <dbReference type="ARBA" id="ARBA00009598"/>
    </source>
</evidence>
<keyword evidence="6 8" id="KW-1133">Transmembrane helix</keyword>
<dbReference type="InterPro" id="IPR011701">
    <property type="entry name" value="MFS"/>
</dbReference>
<keyword evidence="4" id="KW-0762">Sugar transport</keyword>
<evidence type="ECO:0000256" key="3">
    <source>
        <dbReference type="ARBA" id="ARBA00022448"/>
    </source>
</evidence>
<evidence type="ECO:0000313" key="10">
    <source>
        <dbReference type="EMBL" id="OMJ67610.1"/>
    </source>
</evidence>
<organism evidence="10 11">
    <name type="scientific">Stentor coeruleus</name>
    <dbReference type="NCBI Taxonomy" id="5963"/>
    <lineage>
        <taxon>Eukaryota</taxon>
        <taxon>Sar</taxon>
        <taxon>Alveolata</taxon>
        <taxon>Ciliophora</taxon>
        <taxon>Postciliodesmatophora</taxon>
        <taxon>Heterotrichea</taxon>
        <taxon>Heterotrichida</taxon>
        <taxon>Stentoridae</taxon>
        <taxon>Stentor</taxon>
    </lineage>
</organism>
<feature type="transmembrane region" description="Helical" evidence="8">
    <location>
        <begin position="142"/>
        <end position="165"/>
    </location>
</feature>
<proteinExistence type="inferred from homology"/>
<dbReference type="AlphaFoldDB" id="A0A1R2AT82"/>
<feature type="transmembrane region" description="Helical" evidence="8">
    <location>
        <begin position="77"/>
        <end position="100"/>
    </location>
</feature>
<feature type="transmembrane region" description="Helical" evidence="8">
    <location>
        <begin position="356"/>
        <end position="377"/>
    </location>
</feature>
<dbReference type="OrthoDB" id="312593at2759"/>
<keyword evidence="7 8" id="KW-0472">Membrane</keyword>
<evidence type="ECO:0000256" key="5">
    <source>
        <dbReference type="ARBA" id="ARBA00022692"/>
    </source>
</evidence>
<dbReference type="InterPro" id="IPR000849">
    <property type="entry name" value="Sugar_P_transporter"/>
</dbReference>
<protein>
    <recommendedName>
        <fullName evidence="9">Major facilitator superfamily (MFS) profile domain-containing protein</fullName>
    </recommendedName>
</protein>
<dbReference type="Pfam" id="PF07690">
    <property type="entry name" value="MFS_1"/>
    <property type="match status" value="1"/>
</dbReference>
<feature type="transmembrane region" description="Helical" evidence="8">
    <location>
        <begin position="12"/>
        <end position="34"/>
    </location>
</feature>
<evidence type="ECO:0000256" key="8">
    <source>
        <dbReference type="SAM" id="Phobius"/>
    </source>
</evidence>
<dbReference type="SUPFAM" id="SSF103473">
    <property type="entry name" value="MFS general substrate transporter"/>
    <property type="match status" value="1"/>
</dbReference>
<dbReference type="PROSITE" id="PS50850">
    <property type="entry name" value="MFS"/>
    <property type="match status" value="1"/>
</dbReference>
<feature type="transmembrane region" description="Helical" evidence="8">
    <location>
        <begin position="290"/>
        <end position="309"/>
    </location>
</feature>
<feature type="transmembrane region" description="Helical" evidence="8">
    <location>
        <begin position="215"/>
        <end position="237"/>
    </location>
</feature>
<feature type="transmembrane region" description="Helical" evidence="8">
    <location>
        <begin position="257"/>
        <end position="278"/>
    </location>
</feature>
<dbReference type="PIRSF" id="PIRSF002808">
    <property type="entry name" value="Hexose_phosphate_transp"/>
    <property type="match status" value="1"/>
</dbReference>
<comment type="caution">
    <text evidence="10">The sequence shown here is derived from an EMBL/GenBank/DDBJ whole genome shotgun (WGS) entry which is preliminary data.</text>
</comment>
<dbReference type="Proteomes" id="UP000187209">
    <property type="component" value="Unassembled WGS sequence"/>
</dbReference>
<gene>
    <name evidence="10" type="ORF">SteCoe_35175</name>
</gene>
<dbReference type="GO" id="GO:0005789">
    <property type="term" value="C:endoplasmic reticulum membrane"/>
    <property type="evidence" value="ECO:0007669"/>
    <property type="project" value="TreeGrafter"/>
</dbReference>
<dbReference type="GO" id="GO:0022857">
    <property type="term" value="F:transmembrane transporter activity"/>
    <property type="evidence" value="ECO:0007669"/>
    <property type="project" value="InterPro"/>
</dbReference>
<evidence type="ECO:0000313" key="11">
    <source>
        <dbReference type="Proteomes" id="UP000187209"/>
    </source>
</evidence>
<feature type="transmembrane region" description="Helical" evidence="8">
    <location>
        <begin position="171"/>
        <end position="194"/>
    </location>
</feature>
<evidence type="ECO:0000256" key="4">
    <source>
        <dbReference type="ARBA" id="ARBA00022597"/>
    </source>
</evidence>
<keyword evidence="11" id="KW-1185">Reference proteome</keyword>
<evidence type="ECO:0000256" key="7">
    <source>
        <dbReference type="ARBA" id="ARBA00023136"/>
    </source>
</evidence>
<dbReference type="PANTHER" id="PTHR43184:SF12">
    <property type="entry name" value="SUGAR PHOSPHATE EXCHANGER 3"/>
    <property type="match status" value="1"/>
</dbReference>